<keyword evidence="2" id="KW-1185">Reference proteome</keyword>
<dbReference type="AlphaFoldDB" id="A0A9W6UB75"/>
<sequence>MASSAWLSVPDWYWKAGLAACPRLKDLHALQYDGHGGGAANPLPALELIELSAPEVLADDASNVNTSAACGDSPANGHFNLELIAAISRWSSQAGLCDETCCRGEIADSITSALKPRLSASVHRSIVM</sequence>
<evidence type="ECO:0000313" key="2">
    <source>
        <dbReference type="Proteomes" id="UP001165121"/>
    </source>
</evidence>
<gene>
    <name evidence="1" type="ORF">Pfra01_000636200</name>
</gene>
<accession>A0A9W6UB75</accession>
<dbReference type="Proteomes" id="UP001165121">
    <property type="component" value="Unassembled WGS sequence"/>
</dbReference>
<comment type="caution">
    <text evidence="1">The sequence shown here is derived from an EMBL/GenBank/DDBJ whole genome shotgun (WGS) entry which is preliminary data.</text>
</comment>
<name>A0A9W6UB75_9STRA</name>
<evidence type="ECO:0000313" key="1">
    <source>
        <dbReference type="EMBL" id="GMF29597.1"/>
    </source>
</evidence>
<protein>
    <submittedName>
        <fullName evidence="1">Unnamed protein product</fullName>
    </submittedName>
</protein>
<dbReference type="EMBL" id="BSXT01000541">
    <property type="protein sequence ID" value="GMF29597.1"/>
    <property type="molecule type" value="Genomic_DNA"/>
</dbReference>
<proteinExistence type="predicted"/>
<reference evidence="1" key="1">
    <citation type="submission" date="2023-04" db="EMBL/GenBank/DDBJ databases">
        <title>Phytophthora fragariaefolia NBRC 109709.</title>
        <authorList>
            <person name="Ichikawa N."/>
            <person name="Sato H."/>
            <person name="Tonouchi N."/>
        </authorList>
    </citation>
    <scope>NUCLEOTIDE SEQUENCE</scope>
    <source>
        <strain evidence="1">NBRC 109709</strain>
    </source>
</reference>
<organism evidence="1 2">
    <name type="scientific">Phytophthora fragariaefolia</name>
    <dbReference type="NCBI Taxonomy" id="1490495"/>
    <lineage>
        <taxon>Eukaryota</taxon>
        <taxon>Sar</taxon>
        <taxon>Stramenopiles</taxon>
        <taxon>Oomycota</taxon>
        <taxon>Peronosporomycetes</taxon>
        <taxon>Peronosporales</taxon>
        <taxon>Peronosporaceae</taxon>
        <taxon>Phytophthora</taxon>
    </lineage>
</organism>